<dbReference type="EMBL" id="JACEOG010000001">
    <property type="protein sequence ID" value="MBA4607287.1"/>
    <property type="molecule type" value="Genomic_DNA"/>
</dbReference>
<feature type="transmembrane region" description="Helical" evidence="5">
    <location>
        <begin position="273"/>
        <end position="290"/>
    </location>
</feature>
<dbReference type="Gene3D" id="1.20.1250.20">
    <property type="entry name" value="MFS general substrate transporter like domains"/>
    <property type="match status" value="2"/>
</dbReference>
<feature type="transmembrane region" description="Helical" evidence="5">
    <location>
        <begin position="331"/>
        <end position="353"/>
    </location>
</feature>
<feature type="transmembrane region" description="Helical" evidence="5">
    <location>
        <begin position="138"/>
        <end position="162"/>
    </location>
</feature>
<evidence type="ECO:0000256" key="5">
    <source>
        <dbReference type="SAM" id="Phobius"/>
    </source>
</evidence>
<feature type="transmembrane region" description="Helical" evidence="5">
    <location>
        <begin position="20"/>
        <end position="41"/>
    </location>
</feature>
<reference evidence="7 8" key="1">
    <citation type="submission" date="2020-07" db="EMBL/GenBank/DDBJ databases">
        <title>Draft genome and description of Aeromicrobium phoceense strain Marseille-Q0843 isolated from healthy skin swab.</title>
        <authorList>
            <person name="Boxberger M."/>
            <person name="La Scola B."/>
        </authorList>
    </citation>
    <scope>NUCLEOTIDE SEQUENCE [LARGE SCALE GENOMIC DNA]</scope>
    <source>
        <strain evidence="7 8">Marseille-Q0843</strain>
    </source>
</reference>
<proteinExistence type="predicted"/>
<feature type="transmembrane region" description="Helical" evidence="5">
    <location>
        <begin position="107"/>
        <end position="126"/>
    </location>
</feature>
<sequence length="391" mass="40031">MEKVTYGDVLRSPGTVPLYVAAFLARIPLMALPLVLTLLVVEGLGGSYGQAGLIAAAETVGAAVGAPWRGRLIDRLGLRRALLPSIAVLFVVYPLAAVSTYLWLLPLAFAAGLFIAPVHSIVRISLAARLPSSHHRSAFALDSVCAEASFIIGPAAAGALVVAASPQVALVAVAGTVAIGLGILWRLDPPTRSADSVTVAREPGTRWLTTDLVFLFLISGGAMIALMATDLGIIAVLRELDAVGLVGVVYLGWGLSSLVGGLIYGARPASIRPSYLLLAMGVLTIPIGIAHTPWVLAIACIPAGLLCAPIMTACSEWIAKLTDEAWRGEAMGYQATAFTVGGAVAAPLIGLAIDHEGAAAGFAVGGGAALLIAMGSLAAQRSRRPAEVSDV</sequence>
<protein>
    <submittedName>
        <fullName evidence="7">MFS transporter</fullName>
    </submittedName>
</protein>
<dbReference type="GO" id="GO:0005886">
    <property type="term" value="C:plasma membrane"/>
    <property type="evidence" value="ECO:0007669"/>
    <property type="project" value="UniProtKB-SubCell"/>
</dbReference>
<accession>A0A838XBT6</accession>
<feature type="transmembrane region" description="Helical" evidence="5">
    <location>
        <begin position="168"/>
        <end position="187"/>
    </location>
</feature>
<dbReference type="Proteomes" id="UP000550354">
    <property type="component" value="Unassembled WGS sequence"/>
</dbReference>
<gene>
    <name evidence="7" type="ORF">H1W00_02215</name>
</gene>
<feature type="transmembrane region" description="Helical" evidence="5">
    <location>
        <begin position="296"/>
        <end position="319"/>
    </location>
</feature>
<keyword evidence="8" id="KW-1185">Reference proteome</keyword>
<dbReference type="AlphaFoldDB" id="A0A838XBT6"/>
<name>A0A838XBT6_9ACTN</name>
<evidence type="ECO:0000256" key="4">
    <source>
        <dbReference type="ARBA" id="ARBA00023136"/>
    </source>
</evidence>
<feature type="transmembrane region" description="Helical" evidence="5">
    <location>
        <begin position="208"/>
        <end position="237"/>
    </location>
</feature>
<organism evidence="7 8">
    <name type="scientific">Aeromicrobium phoceense</name>
    <dbReference type="NCBI Taxonomy" id="2754045"/>
    <lineage>
        <taxon>Bacteria</taxon>
        <taxon>Bacillati</taxon>
        <taxon>Actinomycetota</taxon>
        <taxon>Actinomycetes</taxon>
        <taxon>Propionibacteriales</taxon>
        <taxon>Nocardioidaceae</taxon>
        <taxon>Aeromicrobium</taxon>
    </lineage>
</organism>
<dbReference type="PANTHER" id="PTHR23542:SF1">
    <property type="entry name" value="MAJOR FACILITATOR SUPERFAMILY (MFS) PROFILE DOMAIN-CONTAINING PROTEIN"/>
    <property type="match status" value="1"/>
</dbReference>
<keyword evidence="3 5" id="KW-1133">Transmembrane helix</keyword>
<keyword evidence="4 5" id="KW-0472">Membrane</keyword>
<evidence type="ECO:0000256" key="2">
    <source>
        <dbReference type="ARBA" id="ARBA00022692"/>
    </source>
</evidence>
<dbReference type="Pfam" id="PF07690">
    <property type="entry name" value="MFS_1"/>
    <property type="match status" value="1"/>
</dbReference>
<dbReference type="SUPFAM" id="SSF103473">
    <property type="entry name" value="MFS general substrate transporter"/>
    <property type="match status" value="1"/>
</dbReference>
<evidence type="ECO:0000313" key="8">
    <source>
        <dbReference type="Proteomes" id="UP000550354"/>
    </source>
</evidence>
<evidence type="ECO:0000313" key="7">
    <source>
        <dbReference type="EMBL" id="MBA4607287.1"/>
    </source>
</evidence>
<comment type="subcellular location">
    <subcellularLocation>
        <location evidence="1">Cell membrane</location>
        <topology evidence="1">Multi-pass membrane protein</topology>
    </subcellularLocation>
</comment>
<dbReference type="InterPro" id="IPR020846">
    <property type="entry name" value="MFS_dom"/>
</dbReference>
<dbReference type="GO" id="GO:0022857">
    <property type="term" value="F:transmembrane transporter activity"/>
    <property type="evidence" value="ECO:0007669"/>
    <property type="project" value="InterPro"/>
</dbReference>
<feature type="transmembrane region" description="Helical" evidence="5">
    <location>
        <begin position="243"/>
        <end position="266"/>
    </location>
</feature>
<dbReference type="PROSITE" id="PS50850">
    <property type="entry name" value="MFS"/>
    <property type="match status" value="1"/>
</dbReference>
<comment type="caution">
    <text evidence="7">The sequence shown here is derived from an EMBL/GenBank/DDBJ whole genome shotgun (WGS) entry which is preliminary data.</text>
</comment>
<dbReference type="RefSeq" id="WP_181753251.1">
    <property type="nucleotide sequence ID" value="NZ_DAMCVE010000003.1"/>
</dbReference>
<evidence type="ECO:0000256" key="1">
    <source>
        <dbReference type="ARBA" id="ARBA00004651"/>
    </source>
</evidence>
<keyword evidence="2 5" id="KW-0812">Transmembrane</keyword>
<feature type="transmembrane region" description="Helical" evidence="5">
    <location>
        <begin position="359"/>
        <end position="379"/>
    </location>
</feature>
<evidence type="ECO:0000256" key="3">
    <source>
        <dbReference type="ARBA" id="ARBA00022989"/>
    </source>
</evidence>
<feature type="domain" description="Major facilitator superfamily (MFS) profile" evidence="6">
    <location>
        <begin position="1"/>
        <end position="192"/>
    </location>
</feature>
<dbReference type="InterPro" id="IPR011701">
    <property type="entry name" value="MFS"/>
</dbReference>
<dbReference type="PANTHER" id="PTHR23542">
    <property type="match status" value="1"/>
</dbReference>
<evidence type="ECO:0000259" key="6">
    <source>
        <dbReference type="PROSITE" id="PS50850"/>
    </source>
</evidence>
<feature type="transmembrane region" description="Helical" evidence="5">
    <location>
        <begin position="81"/>
        <end position="101"/>
    </location>
</feature>
<dbReference type="InterPro" id="IPR036259">
    <property type="entry name" value="MFS_trans_sf"/>
</dbReference>